<evidence type="ECO:0000313" key="1">
    <source>
        <dbReference type="EMBL" id="KAI3786877.1"/>
    </source>
</evidence>
<reference evidence="2" key="1">
    <citation type="journal article" date="2022" name="Mol. Ecol. Resour.">
        <title>The genomes of chicory, endive, great burdock and yacon provide insights into Asteraceae palaeo-polyploidization history and plant inulin production.</title>
        <authorList>
            <person name="Fan W."/>
            <person name="Wang S."/>
            <person name="Wang H."/>
            <person name="Wang A."/>
            <person name="Jiang F."/>
            <person name="Liu H."/>
            <person name="Zhao H."/>
            <person name="Xu D."/>
            <person name="Zhang Y."/>
        </authorList>
    </citation>
    <scope>NUCLEOTIDE SEQUENCE [LARGE SCALE GENOMIC DNA]</scope>
    <source>
        <strain evidence="2">cv. Yunnan</strain>
    </source>
</reference>
<proteinExistence type="predicted"/>
<accession>A0ACB9GTW2</accession>
<name>A0ACB9GTW2_9ASTR</name>
<organism evidence="1 2">
    <name type="scientific">Smallanthus sonchifolius</name>
    <dbReference type="NCBI Taxonomy" id="185202"/>
    <lineage>
        <taxon>Eukaryota</taxon>
        <taxon>Viridiplantae</taxon>
        <taxon>Streptophyta</taxon>
        <taxon>Embryophyta</taxon>
        <taxon>Tracheophyta</taxon>
        <taxon>Spermatophyta</taxon>
        <taxon>Magnoliopsida</taxon>
        <taxon>eudicotyledons</taxon>
        <taxon>Gunneridae</taxon>
        <taxon>Pentapetalae</taxon>
        <taxon>asterids</taxon>
        <taxon>campanulids</taxon>
        <taxon>Asterales</taxon>
        <taxon>Asteraceae</taxon>
        <taxon>Asteroideae</taxon>
        <taxon>Heliantheae alliance</taxon>
        <taxon>Millerieae</taxon>
        <taxon>Smallanthus</taxon>
    </lineage>
</organism>
<dbReference type="EMBL" id="CM042030">
    <property type="protein sequence ID" value="KAI3786877.1"/>
    <property type="molecule type" value="Genomic_DNA"/>
</dbReference>
<dbReference type="Proteomes" id="UP001056120">
    <property type="component" value="Linkage Group LG13"/>
</dbReference>
<protein>
    <submittedName>
        <fullName evidence="1">Uncharacterized protein</fullName>
    </submittedName>
</protein>
<sequence length="120" mass="13519">MCKVSELQICSNENAVEMYMEMETSSLVFCPESVQTVIFLTLSLENAICIGSKSQNTVKKNHKAVCSLVRTFEAIPCSPREKNKCSSERPFAFSCDDIQNNLKLRSMLIVFKKARGASRR</sequence>
<comment type="caution">
    <text evidence="1">The sequence shown here is derived from an EMBL/GenBank/DDBJ whole genome shotgun (WGS) entry which is preliminary data.</text>
</comment>
<keyword evidence="2" id="KW-1185">Reference proteome</keyword>
<evidence type="ECO:0000313" key="2">
    <source>
        <dbReference type="Proteomes" id="UP001056120"/>
    </source>
</evidence>
<gene>
    <name evidence="1" type="ORF">L1987_40918</name>
</gene>
<reference evidence="1 2" key="2">
    <citation type="journal article" date="2022" name="Mol. Ecol. Resour.">
        <title>The genomes of chicory, endive, great burdock and yacon provide insights into Asteraceae paleo-polyploidization history and plant inulin production.</title>
        <authorList>
            <person name="Fan W."/>
            <person name="Wang S."/>
            <person name="Wang H."/>
            <person name="Wang A."/>
            <person name="Jiang F."/>
            <person name="Liu H."/>
            <person name="Zhao H."/>
            <person name="Xu D."/>
            <person name="Zhang Y."/>
        </authorList>
    </citation>
    <scope>NUCLEOTIDE SEQUENCE [LARGE SCALE GENOMIC DNA]</scope>
    <source>
        <strain evidence="2">cv. Yunnan</strain>
        <tissue evidence="1">Leaves</tissue>
    </source>
</reference>